<sequence>FKEKYGQQGTKDFRRLERLHQKRARLRNHLRFCLRCRDENITPTSLQLKTSIRTQTAQNIIERAQRALLKERIRNVITKQRRVEDELERGHLDLKRNYKLDKQMEELIKGHMMEKQEKEFIKVKERHIKKLNRLINKKKGGEIQGNSTPNSWVCNISQYKLTEAEESILKKGLNFAVTPKEIPYDEFIVATELACQQITDEGKKAELRNNVVGILKNSQIQHSNITKEEQSAMTALSKNEQIIILPADKGRTTVVMDREKYKQQMKQMLEDKNTYEILKKDPTENIKKNMKKLLKPLHEKGKITEKMYKHWIPTANITPRIYGTPKIHKQNTPLRPIVDSIGTPTYNMAKDISRIISPLLGNTDQHCKNSIELAKELKEITIEDNDILISHDVTSLFTKTPTQKTIDIVVNRIRQDKTLHKRTNLTADDIAQLIGLVANSTYFTYDNTIYKQLEGFAMGNPLSATLCEFFMEDLEQKAIATAPPNCKIKLWKRYVDDILEIIPKGQTETLTQHLNNIDDTGNIKFTYELETEGSIAFMDMKITRQTDGTLNINTYRKPTHTDQYLLWTSEHPTIHKMSVIRTLYHRANIITEERDRKQEDKHIQHALKTCRYPTWAINKGKQQTTTERKKQPQQRTRNPERQEPKPVITLPYIRGITEKIRATMKKHNINTPTKPYTTVRNRLVHPKDKIPAGLKCGVVYEIPCKLCNKTYIGETGRQLNTRTIEHRKECEKEANRKHTRAAKEEAESTIKKSAVTDHCTRENHVMDWDNTRIINTEQQKYKRWIKEAIEIRRRGCGTMNRDDGVYTLDHAWDCIVGEGRAGSRGRQRPLLPADKRRRK</sequence>
<dbReference type="Pfam" id="PF26215">
    <property type="entry name" value="HTH_animal"/>
    <property type="match status" value="1"/>
</dbReference>
<dbReference type="InterPro" id="IPR058912">
    <property type="entry name" value="HTH_animal"/>
</dbReference>
<dbReference type="AlphaFoldDB" id="A0A1A8U9S9"/>
<dbReference type="InterPro" id="IPR000477">
    <property type="entry name" value="RT_dom"/>
</dbReference>
<dbReference type="EMBL" id="HAEJ01003899">
    <property type="protein sequence ID" value="SBS44356.1"/>
    <property type="molecule type" value="Transcribed_RNA"/>
</dbReference>
<name>A0A1A8U9S9_NOTFU</name>
<evidence type="ECO:0000259" key="2">
    <source>
        <dbReference type="PROSITE" id="PS50878"/>
    </source>
</evidence>
<feature type="domain" description="Reverse transcriptase" evidence="2">
    <location>
        <begin position="305"/>
        <end position="554"/>
    </location>
</feature>
<feature type="region of interest" description="Disordered" evidence="1">
    <location>
        <begin position="618"/>
        <end position="645"/>
    </location>
</feature>
<reference evidence="3" key="1">
    <citation type="submission" date="2016-05" db="EMBL/GenBank/DDBJ databases">
        <authorList>
            <person name="Lavstsen T."/>
            <person name="Jespersen J.S."/>
        </authorList>
    </citation>
    <scope>NUCLEOTIDE SEQUENCE</scope>
    <source>
        <tissue evidence="3">Brain</tissue>
    </source>
</reference>
<feature type="non-terminal residue" evidence="3">
    <location>
        <position position="1"/>
    </location>
</feature>
<dbReference type="PROSITE" id="PS50878">
    <property type="entry name" value="RT_POL"/>
    <property type="match status" value="1"/>
</dbReference>
<evidence type="ECO:0000256" key="1">
    <source>
        <dbReference type="SAM" id="MobiDB-lite"/>
    </source>
</evidence>
<dbReference type="PANTHER" id="PTHR21301">
    <property type="entry name" value="REVERSE TRANSCRIPTASE"/>
    <property type="match status" value="1"/>
</dbReference>
<evidence type="ECO:0000313" key="3">
    <source>
        <dbReference type="EMBL" id="SBS44356.1"/>
    </source>
</evidence>
<gene>
    <name evidence="3" type="primary">Nfu_g_1_000592</name>
</gene>
<dbReference type="CDD" id="cd10442">
    <property type="entry name" value="GIY-YIG_PLEs"/>
    <property type="match status" value="1"/>
</dbReference>
<proteinExistence type="predicted"/>
<organism evidence="3">
    <name type="scientific">Nothobranchius furzeri</name>
    <name type="common">Turquoise killifish</name>
    <dbReference type="NCBI Taxonomy" id="105023"/>
    <lineage>
        <taxon>Eukaryota</taxon>
        <taxon>Metazoa</taxon>
        <taxon>Chordata</taxon>
        <taxon>Craniata</taxon>
        <taxon>Vertebrata</taxon>
        <taxon>Euteleostomi</taxon>
        <taxon>Actinopterygii</taxon>
        <taxon>Neopterygii</taxon>
        <taxon>Teleostei</taxon>
        <taxon>Neoteleostei</taxon>
        <taxon>Acanthomorphata</taxon>
        <taxon>Ovalentaria</taxon>
        <taxon>Atherinomorphae</taxon>
        <taxon>Cyprinodontiformes</taxon>
        <taxon>Nothobranchiidae</taxon>
        <taxon>Nothobranchius</taxon>
    </lineage>
</organism>
<reference evidence="3" key="2">
    <citation type="submission" date="2016-06" db="EMBL/GenBank/DDBJ databases">
        <title>The genome of a short-lived fish provides insights into sex chromosome evolution and the genetic control of aging.</title>
        <authorList>
            <person name="Reichwald K."/>
            <person name="Felder M."/>
            <person name="Petzold A."/>
            <person name="Koch P."/>
            <person name="Groth M."/>
            <person name="Platzer M."/>
        </authorList>
    </citation>
    <scope>NUCLEOTIDE SEQUENCE</scope>
    <source>
        <tissue evidence="3">Brain</tissue>
    </source>
</reference>
<accession>A0A1A8U9S9</accession>
<protein>
    <recommendedName>
        <fullName evidence="2">Reverse transcriptase domain-containing protein</fullName>
    </recommendedName>
</protein>
<dbReference type="PANTHER" id="PTHR21301:SF11">
    <property type="entry name" value="GIY-YIG DOMAIN-CONTAINING PROTEIN"/>
    <property type="match status" value="1"/>
</dbReference>